<dbReference type="Proteomes" id="UP000683000">
    <property type="component" value="Unassembled WGS sequence"/>
</dbReference>
<protein>
    <submittedName>
        <fullName evidence="2">Uncharacterized protein</fullName>
    </submittedName>
</protein>
<feature type="region of interest" description="Disordered" evidence="1">
    <location>
        <begin position="86"/>
        <end position="123"/>
    </location>
</feature>
<comment type="caution">
    <text evidence="2">The sequence shown here is derived from an EMBL/GenBank/DDBJ whole genome shotgun (WGS) entry which is preliminary data.</text>
</comment>
<accession>A0A8I3AC06</accession>
<sequence length="123" mass="13683">MCRFGQADSVTRLALRLGKWGRDVTSLEEEELIRICAMVKDHLTSKSEYGAFDAVEYLAGTKTAQLLAKKLFLKARPYVQLYSATENSGNQNKQASNVWQAEEPSTSYAEASGSRTNTRHCTS</sequence>
<evidence type="ECO:0000313" key="3">
    <source>
        <dbReference type="Proteomes" id="UP000683000"/>
    </source>
</evidence>
<dbReference type="EMBL" id="JAGFBS010000004">
    <property type="protein sequence ID" value="KAG6379793.1"/>
    <property type="molecule type" value="Genomic_DNA"/>
</dbReference>
<dbReference type="AlphaFoldDB" id="A0A8I3AC06"/>
<name>A0A8I3AC06_9AGAM</name>
<keyword evidence="3" id="KW-1185">Reference proteome</keyword>
<evidence type="ECO:0000256" key="1">
    <source>
        <dbReference type="SAM" id="MobiDB-lite"/>
    </source>
</evidence>
<proteinExistence type="predicted"/>
<organism evidence="2 3">
    <name type="scientific">Boletus reticuloceps</name>
    <dbReference type="NCBI Taxonomy" id="495285"/>
    <lineage>
        <taxon>Eukaryota</taxon>
        <taxon>Fungi</taxon>
        <taxon>Dikarya</taxon>
        <taxon>Basidiomycota</taxon>
        <taxon>Agaricomycotina</taxon>
        <taxon>Agaricomycetes</taxon>
        <taxon>Agaricomycetidae</taxon>
        <taxon>Boletales</taxon>
        <taxon>Boletineae</taxon>
        <taxon>Boletaceae</taxon>
        <taxon>Boletoideae</taxon>
        <taxon>Boletus</taxon>
    </lineage>
</organism>
<reference evidence="2" key="1">
    <citation type="submission" date="2021-03" db="EMBL/GenBank/DDBJ databases">
        <title>Evolutionary innovations through gain and loss of genes in the ectomycorrhizal Boletales.</title>
        <authorList>
            <person name="Wu G."/>
            <person name="Miyauchi S."/>
            <person name="Morin E."/>
            <person name="Yang Z.-L."/>
            <person name="Xu J."/>
            <person name="Martin F.M."/>
        </authorList>
    </citation>
    <scope>NUCLEOTIDE SEQUENCE</scope>
    <source>
        <strain evidence="2">BR01</strain>
    </source>
</reference>
<evidence type="ECO:0000313" key="2">
    <source>
        <dbReference type="EMBL" id="KAG6379793.1"/>
    </source>
</evidence>
<gene>
    <name evidence="2" type="ORF">JVT61DRAFT_10338</name>
</gene>